<dbReference type="EMBL" id="JACBAZ010000009">
    <property type="protein sequence ID" value="NWK57249.1"/>
    <property type="molecule type" value="Genomic_DNA"/>
</dbReference>
<evidence type="ECO:0000313" key="2">
    <source>
        <dbReference type="EMBL" id="NWK57249.1"/>
    </source>
</evidence>
<evidence type="ECO:0000256" key="1">
    <source>
        <dbReference type="SAM" id="Phobius"/>
    </source>
</evidence>
<sequence length="127" mass="14425">MNRSKSQGSYIVPFSRLFYRNGQIVKSLRWKQVGVADGNEKRYFFGLISAFFLSHAARSIPLSRLELKAKRTPPFRQTNHSNGIREIIAVIPAALTGLSGFLIFKDQGLPKTYRLLLKKSCKFSSIM</sequence>
<dbReference type="RefSeq" id="WP_178934086.1">
    <property type="nucleotide sequence ID" value="NZ_JACBAZ010000009.1"/>
</dbReference>
<name>A0A851GJ97_9BACT</name>
<keyword evidence="3" id="KW-1185">Reference proteome</keyword>
<keyword evidence="1" id="KW-0812">Transmembrane</keyword>
<comment type="caution">
    <text evidence="2">The sequence shown here is derived from an EMBL/GenBank/DDBJ whole genome shotgun (WGS) entry which is preliminary data.</text>
</comment>
<evidence type="ECO:0000313" key="3">
    <source>
        <dbReference type="Proteomes" id="UP000557872"/>
    </source>
</evidence>
<gene>
    <name evidence="2" type="ORF">HW115_16625</name>
</gene>
<reference evidence="2 3" key="1">
    <citation type="submission" date="2020-07" db="EMBL/GenBank/DDBJ databases">
        <title>Roseicoccus Jingziensis gen. nov., sp. nov., isolated from coastal seawater.</title>
        <authorList>
            <person name="Feng X."/>
        </authorList>
    </citation>
    <scope>NUCLEOTIDE SEQUENCE [LARGE SCALE GENOMIC DNA]</scope>
    <source>
        <strain evidence="2 3">N1E253</strain>
    </source>
</reference>
<keyword evidence="1" id="KW-0472">Membrane</keyword>
<feature type="transmembrane region" description="Helical" evidence="1">
    <location>
        <begin position="43"/>
        <end position="62"/>
    </location>
</feature>
<accession>A0A851GJ97</accession>
<organism evidence="2 3">
    <name type="scientific">Oceaniferula marina</name>
    <dbReference type="NCBI Taxonomy" id="2748318"/>
    <lineage>
        <taxon>Bacteria</taxon>
        <taxon>Pseudomonadati</taxon>
        <taxon>Verrucomicrobiota</taxon>
        <taxon>Verrucomicrobiia</taxon>
        <taxon>Verrucomicrobiales</taxon>
        <taxon>Verrucomicrobiaceae</taxon>
        <taxon>Oceaniferula</taxon>
    </lineage>
</organism>
<keyword evidence="1" id="KW-1133">Transmembrane helix</keyword>
<dbReference type="Proteomes" id="UP000557872">
    <property type="component" value="Unassembled WGS sequence"/>
</dbReference>
<feature type="transmembrane region" description="Helical" evidence="1">
    <location>
        <begin position="83"/>
        <end position="104"/>
    </location>
</feature>
<proteinExistence type="predicted"/>
<dbReference type="AlphaFoldDB" id="A0A851GJ97"/>
<protein>
    <submittedName>
        <fullName evidence="2">Uncharacterized protein</fullName>
    </submittedName>
</protein>